<keyword evidence="1" id="KW-0328">Glycosyltransferase</keyword>
<evidence type="ECO:0000313" key="3">
    <source>
        <dbReference type="EMBL" id="ETF03642.1"/>
    </source>
</evidence>
<dbReference type="HOGENOM" id="CLU_038371_0_3_4"/>
<dbReference type="GO" id="GO:0005829">
    <property type="term" value="C:cytosol"/>
    <property type="evidence" value="ECO:0007669"/>
    <property type="project" value="TreeGrafter"/>
</dbReference>
<dbReference type="InterPro" id="IPR051199">
    <property type="entry name" value="LPS_LOS_Heptosyltrfase"/>
</dbReference>
<comment type="caution">
    <text evidence="3">The sequence shown here is derived from an EMBL/GenBank/DDBJ whole genome shotgun (WGS) entry which is preliminary data.</text>
</comment>
<sequence length="367" mass="40804">MRPTTRWDQAKNILCIRLDNMGDVLMTTPAMMALKSAGTSRRITLLASPSGAALSPYLNFLEKTITYDAPWVKNDKNDPSADESILSQLRQEKFDAAVIFTVYSQSPLPAALLCRMAGIPLVLAHCRENPYQLLSDWIPESEPESITRHESQRQLDLVKHVQAYSADPRLVFKTKAIDRVRLYEKLNASHIRQDVPWIVAHCGATAASRRYPVEHYIEAMRLLGGRAGQIILTGDASEQELTRQIIQKCATHAPLFDFAGRLALGEFACLIENASLLLSNNTGPVHIAAAVGTPIVDLYALTNPQHTPWMVPNRVLSHDVPCKNCYRSVCPEKHHNCLRLVTPKSVRDAVMDLLTRTKGPIDLRAAG</sequence>
<dbReference type="GO" id="GO:0008713">
    <property type="term" value="F:ADP-heptose-lipopolysaccharide heptosyltransferase activity"/>
    <property type="evidence" value="ECO:0007669"/>
    <property type="project" value="TreeGrafter"/>
</dbReference>
<organism evidence="3 4">
    <name type="scientific">Advenella kashmirensis W13003</name>
    <dbReference type="NCBI Taxonomy" id="1424334"/>
    <lineage>
        <taxon>Bacteria</taxon>
        <taxon>Pseudomonadati</taxon>
        <taxon>Pseudomonadota</taxon>
        <taxon>Betaproteobacteria</taxon>
        <taxon>Burkholderiales</taxon>
        <taxon>Alcaligenaceae</taxon>
    </lineage>
</organism>
<dbReference type="Gene3D" id="3.40.50.2000">
    <property type="entry name" value="Glycogen Phosphorylase B"/>
    <property type="match status" value="2"/>
</dbReference>
<dbReference type="SUPFAM" id="SSF53756">
    <property type="entry name" value="UDP-Glycosyltransferase/glycogen phosphorylase"/>
    <property type="match status" value="1"/>
</dbReference>
<name>V8QVI0_9BURK</name>
<dbReference type="Proteomes" id="UP000018733">
    <property type="component" value="Unassembled WGS sequence"/>
</dbReference>
<dbReference type="Pfam" id="PF01075">
    <property type="entry name" value="Glyco_transf_9"/>
    <property type="match status" value="1"/>
</dbReference>
<gene>
    <name evidence="3" type="ORF">W822_05765</name>
</gene>
<dbReference type="PATRIC" id="fig|1424334.3.peg.1155"/>
<keyword evidence="2 3" id="KW-0808">Transferase</keyword>
<dbReference type="PANTHER" id="PTHR30160">
    <property type="entry name" value="TETRAACYLDISACCHARIDE 4'-KINASE-RELATED"/>
    <property type="match status" value="1"/>
</dbReference>
<dbReference type="OrthoDB" id="9797795at2"/>
<reference evidence="3 4" key="1">
    <citation type="journal article" date="2014" name="Genome Announc.">
        <title>Draft Genome Sequence of Advenella kashmirensis Strain W13003, a Polycyclic Aromatic Hydrocarbon-Degrading Bacterium.</title>
        <authorList>
            <person name="Wang X."/>
            <person name="Jin D."/>
            <person name="Zhou L."/>
            <person name="Wu L."/>
            <person name="An W."/>
            <person name="Zhao L."/>
        </authorList>
    </citation>
    <scope>NUCLEOTIDE SEQUENCE [LARGE SCALE GENOMIC DNA]</scope>
    <source>
        <strain evidence="3 4">W13003</strain>
    </source>
</reference>
<keyword evidence="4" id="KW-1185">Reference proteome</keyword>
<dbReference type="CDD" id="cd03789">
    <property type="entry name" value="GT9_LPS_heptosyltransferase"/>
    <property type="match status" value="1"/>
</dbReference>
<dbReference type="InterPro" id="IPR002201">
    <property type="entry name" value="Glyco_trans_9"/>
</dbReference>
<dbReference type="RefSeq" id="WP_024007533.1">
    <property type="nucleotide sequence ID" value="NZ_KI650985.1"/>
</dbReference>
<dbReference type="STRING" id="1424334.W822_05765"/>
<accession>V8QVI0</accession>
<evidence type="ECO:0000256" key="1">
    <source>
        <dbReference type="ARBA" id="ARBA00022676"/>
    </source>
</evidence>
<evidence type="ECO:0000313" key="4">
    <source>
        <dbReference type="Proteomes" id="UP000018733"/>
    </source>
</evidence>
<evidence type="ECO:0000256" key="2">
    <source>
        <dbReference type="ARBA" id="ARBA00022679"/>
    </source>
</evidence>
<dbReference type="AlphaFoldDB" id="V8QVI0"/>
<dbReference type="PANTHER" id="PTHR30160:SF1">
    <property type="entry name" value="LIPOPOLYSACCHARIDE 1,2-N-ACETYLGLUCOSAMINETRANSFERASE-RELATED"/>
    <property type="match status" value="1"/>
</dbReference>
<dbReference type="GO" id="GO:0009244">
    <property type="term" value="P:lipopolysaccharide core region biosynthetic process"/>
    <property type="evidence" value="ECO:0007669"/>
    <property type="project" value="TreeGrafter"/>
</dbReference>
<dbReference type="eggNOG" id="COG0859">
    <property type="taxonomic scope" value="Bacteria"/>
</dbReference>
<protein>
    <submittedName>
        <fullName evidence="3">Glycosyl transferase</fullName>
    </submittedName>
</protein>
<dbReference type="EMBL" id="AYXT01000002">
    <property type="protein sequence ID" value="ETF03642.1"/>
    <property type="molecule type" value="Genomic_DNA"/>
</dbReference>
<proteinExistence type="predicted"/>